<feature type="chain" id="PRO_5042919576" description="NTF2-like domain-containing protein" evidence="1">
    <location>
        <begin position="19"/>
        <end position="209"/>
    </location>
</feature>
<proteinExistence type="predicted"/>
<dbReference type="InterPro" id="IPR058645">
    <property type="entry name" value="NTF2-like_dom_7"/>
</dbReference>
<evidence type="ECO:0000313" key="4">
    <source>
        <dbReference type="Proteomes" id="UP001303760"/>
    </source>
</evidence>
<dbReference type="Pfam" id="PF26534">
    <property type="entry name" value="NTF2_7"/>
    <property type="match status" value="1"/>
</dbReference>
<name>A0AAN7CDK8_9PEZI</name>
<keyword evidence="1" id="KW-0732">Signal</keyword>
<dbReference type="Proteomes" id="UP001303760">
    <property type="component" value="Unassembled WGS sequence"/>
</dbReference>
<comment type="caution">
    <text evidence="3">The sequence shown here is derived from an EMBL/GenBank/DDBJ whole genome shotgun (WGS) entry which is preliminary data.</text>
</comment>
<sequence length="209" mass="22782">MRFISSLALLSLAGLGLATPTSEAINRRQHDAPAVAAGSDSHGIFGALSGRGDTKSGNSKNKAKWTPCLHQNDVDILVDAYVRMISHWNDDDAKYLTDDFIDTSDSINILAGIPLGSPTFSSKQAFIDHQHTQPDNLPLVITHKSPYSCTEMAVIWQATFGVAQKQVRGISIAEATKENGFWQIKRIDVEFNSLAYLLDMGGSYKMPGQ</sequence>
<reference evidence="3" key="2">
    <citation type="submission" date="2023-05" db="EMBL/GenBank/DDBJ databases">
        <authorList>
            <consortium name="Lawrence Berkeley National Laboratory"/>
            <person name="Steindorff A."/>
            <person name="Hensen N."/>
            <person name="Bonometti L."/>
            <person name="Westerberg I."/>
            <person name="Brannstrom I.O."/>
            <person name="Guillou S."/>
            <person name="Cros-Aarteil S."/>
            <person name="Calhoun S."/>
            <person name="Haridas S."/>
            <person name="Kuo A."/>
            <person name="Mondo S."/>
            <person name="Pangilinan J."/>
            <person name="Riley R."/>
            <person name="Labutti K."/>
            <person name="Andreopoulos B."/>
            <person name="Lipzen A."/>
            <person name="Chen C."/>
            <person name="Yanf M."/>
            <person name="Daum C."/>
            <person name="Ng V."/>
            <person name="Clum A."/>
            <person name="Ohm R."/>
            <person name="Martin F."/>
            <person name="Silar P."/>
            <person name="Natvig D."/>
            <person name="Lalanne C."/>
            <person name="Gautier V."/>
            <person name="Ament-Velasquez S.L."/>
            <person name="Kruys A."/>
            <person name="Hutchinson M.I."/>
            <person name="Powell A.J."/>
            <person name="Barry K."/>
            <person name="Miller A.N."/>
            <person name="Grigoriev I.V."/>
            <person name="Debuchy R."/>
            <person name="Gladieux P."/>
            <person name="Thoren M.H."/>
            <person name="Johannesson H."/>
        </authorList>
    </citation>
    <scope>NUCLEOTIDE SEQUENCE</scope>
    <source>
        <strain evidence="3">CBS 532.94</strain>
    </source>
</reference>
<feature type="domain" description="NTF2-like" evidence="2">
    <location>
        <begin position="68"/>
        <end position="202"/>
    </location>
</feature>
<protein>
    <recommendedName>
        <fullName evidence="2">NTF2-like domain-containing protein</fullName>
    </recommendedName>
</protein>
<evidence type="ECO:0000313" key="3">
    <source>
        <dbReference type="EMBL" id="KAK4240096.1"/>
    </source>
</evidence>
<evidence type="ECO:0000256" key="1">
    <source>
        <dbReference type="SAM" id="SignalP"/>
    </source>
</evidence>
<reference evidence="3" key="1">
    <citation type="journal article" date="2023" name="Mol. Phylogenet. Evol.">
        <title>Genome-scale phylogeny and comparative genomics of the fungal order Sordariales.</title>
        <authorList>
            <person name="Hensen N."/>
            <person name="Bonometti L."/>
            <person name="Westerberg I."/>
            <person name="Brannstrom I.O."/>
            <person name="Guillou S."/>
            <person name="Cros-Aarteil S."/>
            <person name="Calhoun S."/>
            <person name="Haridas S."/>
            <person name="Kuo A."/>
            <person name="Mondo S."/>
            <person name="Pangilinan J."/>
            <person name="Riley R."/>
            <person name="LaButti K."/>
            <person name="Andreopoulos B."/>
            <person name="Lipzen A."/>
            <person name="Chen C."/>
            <person name="Yan M."/>
            <person name="Daum C."/>
            <person name="Ng V."/>
            <person name="Clum A."/>
            <person name="Steindorff A."/>
            <person name="Ohm R.A."/>
            <person name="Martin F."/>
            <person name="Silar P."/>
            <person name="Natvig D.O."/>
            <person name="Lalanne C."/>
            <person name="Gautier V."/>
            <person name="Ament-Velasquez S.L."/>
            <person name="Kruys A."/>
            <person name="Hutchinson M.I."/>
            <person name="Powell A.J."/>
            <person name="Barry K."/>
            <person name="Miller A.N."/>
            <person name="Grigoriev I.V."/>
            <person name="Debuchy R."/>
            <person name="Gladieux P."/>
            <person name="Hiltunen Thoren M."/>
            <person name="Johannesson H."/>
        </authorList>
    </citation>
    <scope>NUCLEOTIDE SEQUENCE</scope>
    <source>
        <strain evidence="3">CBS 532.94</strain>
    </source>
</reference>
<dbReference type="AlphaFoldDB" id="A0AAN7CDK8"/>
<organism evidence="3 4">
    <name type="scientific">Achaetomium macrosporum</name>
    <dbReference type="NCBI Taxonomy" id="79813"/>
    <lineage>
        <taxon>Eukaryota</taxon>
        <taxon>Fungi</taxon>
        <taxon>Dikarya</taxon>
        <taxon>Ascomycota</taxon>
        <taxon>Pezizomycotina</taxon>
        <taxon>Sordariomycetes</taxon>
        <taxon>Sordariomycetidae</taxon>
        <taxon>Sordariales</taxon>
        <taxon>Chaetomiaceae</taxon>
        <taxon>Achaetomium</taxon>
    </lineage>
</organism>
<accession>A0AAN7CDK8</accession>
<keyword evidence="4" id="KW-1185">Reference proteome</keyword>
<evidence type="ECO:0000259" key="2">
    <source>
        <dbReference type="Pfam" id="PF26534"/>
    </source>
</evidence>
<dbReference type="EMBL" id="MU860048">
    <property type="protein sequence ID" value="KAK4240096.1"/>
    <property type="molecule type" value="Genomic_DNA"/>
</dbReference>
<gene>
    <name evidence="3" type="ORF">C8A03DRAFT_31842</name>
</gene>
<feature type="signal peptide" evidence="1">
    <location>
        <begin position="1"/>
        <end position="18"/>
    </location>
</feature>